<dbReference type="EMBL" id="JBHSEH010000009">
    <property type="protein sequence ID" value="MFC4426428.1"/>
    <property type="molecule type" value="Genomic_DNA"/>
</dbReference>
<reference evidence="2" key="1">
    <citation type="journal article" date="2019" name="Int. J. Syst. Evol. Microbiol.">
        <title>The Global Catalogue of Microorganisms (GCM) 10K type strain sequencing project: providing services to taxonomists for standard genome sequencing and annotation.</title>
        <authorList>
            <consortium name="The Broad Institute Genomics Platform"/>
            <consortium name="The Broad Institute Genome Sequencing Center for Infectious Disease"/>
            <person name="Wu L."/>
            <person name="Ma J."/>
        </authorList>
    </citation>
    <scope>NUCLEOTIDE SEQUENCE [LARGE SCALE GENOMIC DNA]</scope>
    <source>
        <strain evidence="2">CCUG 56029</strain>
    </source>
</reference>
<gene>
    <name evidence="1" type="ORF">ACFOZ9_09405</name>
</gene>
<name>A0ABV8XNV9_9DEIO</name>
<organism evidence="1 2">
    <name type="scientific">Deinococcus navajonensis</name>
    <dbReference type="NCBI Taxonomy" id="309884"/>
    <lineage>
        <taxon>Bacteria</taxon>
        <taxon>Thermotogati</taxon>
        <taxon>Deinococcota</taxon>
        <taxon>Deinococci</taxon>
        <taxon>Deinococcales</taxon>
        <taxon>Deinococcaceae</taxon>
        <taxon>Deinococcus</taxon>
    </lineage>
</organism>
<accession>A0ABV8XNV9</accession>
<proteinExistence type="predicted"/>
<keyword evidence="2" id="KW-1185">Reference proteome</keyword>
<evidence type="ECO:0000313" key="1">
    <source>
        <dbReference type="EMBL" id="MFC4426428.1"/>
    </source>
</evidence>
<dbReference type="Proteomes" id="UP001595998">
    <property type="component" value="Unassembled WGS sequence"/>
</dbReference>
<evidence type="ECO:0000313" key="2">
    <source>
        <dbReference type="Proteomes" id="UP001595998"/>
    </source>
</evidence>
<sequence>MKRLRPLIQKCGEDKLPGPANLEVVRFHGPRKGGLGLLCDLHDLWRMAQEVQLC</sequence>
<protein>
    <submittedName>
        <fullName evidence="1">Uncharacterized protein</fullName>
    </submittedName>
</protein>
<dbReference type="RefSeq" id="WP_380038882.1">
    <property type="nucleotide sequence ID" value="NZ_JBHSEH010000009.1"/>
</dbReference>
<comment type="caution">
    <text evidence="1">The sequence shown here is derived from an EMBL/GenBank/DDBJ whole genome shotgun (WGS) entry which is preliminary data.</text>
</comment>